<accession>A0ABW5EJB4</accession>
<evidence type="ECO:0000313" key="2">
    <source>
        <dbReference type="Proteomes" id="UP001597287"/>
    </source>
</evidence>
<dbReference type="EMBL" id="JBHUIG010000003">
    <property type="protein sequence ID" value="MFD2317611.1"/>
    <property type="molecule type" value="Genomic_DNA"/>
</dbReference>
<organism evidence="1 2">
    <name type="scientific">Delftia deserti</name>
    <dbReference type="NCBI Taxonomy" id="1651218"/>
    <lineage>
        <taxon>Bacteria</taxon>
        <taxon>Pseudomonadati</taxon>
        <taxon>Pseudomonadota</taxon>
        <taxon>Betaproteobacteria</taxon>
        <taxon>Burkholderiales</taxon>
        <taxon>Comamonadaceae</taxon>
        <taxon>Delftia</taxon>
    </lineage>
</organism>
<keyword evidence="2" id="KW-1185">Reference proteome</keyword>
<evidence type="ECO:0000313" key="1">
    <source>
        <dbReference type="EMBL" id="MFD2317611.1"/>
    </source>
</evidence>
<sequence>MGLIPGVGEIAGGASALIYLAKGDKVNTALNAAVMILRAGMVATGTKYGK</sequence>
<proteinExistence type="predicted"/>
<gene>
    <name evidence="1" type="ORF">ACFSPV_02740</name>
</gene>
<protein>
    <submittedName>
        <fullName evidence="1">Uncharacterized protein</fullName>
    </submittedName>
</protein>
<dbReference type="RefSeq" id="WP_380110398.1">
    <property type="nucleotide sequence ID" value="NZ_JBHSIH010000001.1"/>
</dbReference>
<name>A0ABW5EJB4_9BURK</name>
<reference evidence="2" key="1">
    <citation type="journal article" date="2019" name="Int. J. Syst. Evol. Microbiol.">
        <title>The Global Catalogue of Microorganisms (GCM) 10K type strain sequencing project: providing services to taxonomists for standard genome sequencing and annotation.</title>
        <authorList>
            <consortium name="The Broad Institute Genomics Platform"/>
            <consortium name="The Broad Institute Genome Sequencing Center for Infectious Disease"/>
            <person name="Wu L."/>
            <person name="Ma J."/>
        </authorList>
    </citation>
    <scope>NUCLEOTIDE SEQUENCE [LARGE SCALE GENOMIC DNA]</scope>
    <source>
        <strain evidence="2">CCUG 62793</strain>
    </source>
</reference>
<comment type="caution">
    <text evidence="1">The sequence shown here is derived from an EMBL/GenBank/DDBJ whole genome shotgun (WGS) entry which is preliminary data.</text>
</comment>
<dbReference type="Proteomes" id="UP001597287">
    <property type="component" value="Unassembled WGS sequence"/>
</dbReference>